<sequence length="336" mass="37247">MSSRSQYTHLSETNPAWESVASKQSEIDKISGKLLALPIEEFRKITYRPPPLPEDVPTPGKDLNITHCEVSVKDGTKISIRIYKPLDPPDAALLFFNVHGGGWVVGTPETEEAQNRLIAVKCNAIVVSVDYRKAPEFPYPYALNDSYDVFLWCKSNAAFLGCNPDKIIVGGGSAGANISAAIAQRARDEGVHGIIGQVLNIPVMCYPAHFPVAKYEYRSYEQNKDSAIVDAARMHWFWSQYLPNAEADPYASPLLASSLRGLPPTLVQVAGKDPLRDEGMAYAEELKTCRVPVTLKVYTGMPHAFYIHPQLQDSIDYLQTMVDWIRQLVGPVDNPN</sequence>
<evidence type="ECO:0000313" key="5">
    <source>
        <dbReference type="Proteomes" id="UP000235786"/>
    </source>
</evidence>
<feature type="region of interest" description="Disordered" evidence="2">
    <location>
        <begin position="1"/>
        <end position="22"/>
    </location>
</feature>
<evidence type="ECO:0000256" key="2">
    <source>
        <dbReference type="SAM" id="MobiDB-lite"/>
    </source>
</evidence>
<dbReference type="OrthoDB" id="408631at2759"/>
<dbReference type="Proteomes" id="UP000235786">
    <property type="component" value="Unassembled WGS sequence"/>
</dbReference>
<dbReference type="Gene3D" id="3.40.50.1820">
    <property type="entry name" value="alpha/beta hydrolase"/>
    <property type="match status" value="1"/>
</dbReference>
<keyword evidence="1" id="KW-0378">Hydrolase</keyword>
<dbReference type="GO" id="GO:0016787">
    <property type="term" value="F:hydrolase activity"/>
    <property type="evidence" value="ECO:0007669"/>
    <property type="project" value="UniProtKB-KW"/>
</dbReference>
<evidence type="ECO:0000313" key="4">
    <source>
        <dbReference type="EMBL" id="PMD33045.1"/>
    </source>
</evidence>
<dbReference type="Pfam" id="PF07859">
    <property type="entry name" value="Abhydrolase_3"/>
    <property type="match status" value="1"/>
</dbReference>
<evidence type="ECO:0000259" key="3">
    <source>
        <dbReference type="Pfam" id="PF07859"/>
    </source>
</evidence>
<evidence type="ECO:0000256" key="1">
    <source>
        <dbReference type="ARBA" id="ARBA00022801"/>
    </source>
</evidence>
<reference evidence="4 5" key="1">
    <citation type="submission" date="2016-04" db="EMBL/GenBank/DDBJ databases">
        <title>A degradative enzymes factory behind the ericoid mycorrhizal symbiosis.</title>
        <authorList>
            <consortium name="DOE Joint Genome Institute"/>
            <person name="Martino E."/>
            <person name="Morin E."/>
            <person name="Grelet G."/>
            <person name="Kuo A."/>
            <person name="Kohler A."/>
            <person name="Daghino S."/>
            <person name="Barry K."/>
            <person name="Choi C."/>
            <person name="Cichocki N."/>
            <person name="Clum A."/>
            <person name="Copeland A."/>
            <person name="Hainaut M."/>
            <person name="Haridas S."/>
            <person name="Labutti K."/>
            <person name="Lindquist E."/>
            <person name="Lipzen A."/>
            <person name="Khouja H.-R."/>
            <person name="Murat C."/>
            <person name="Ohm R."/>
            <person name="Olson A."/>
            <person name="Spatafora J."/>
            <person name="Veneault-Fourrey C."/>
            <person name="Henrissat B."/>
            <person name="Grigoriev I."/>
            <person name="Martin F."/>
            <person name="Perotto S."/>
        </authorList>
    </citation>
    <scope>NUCLEOTIDE SEQUENCE [LARGE SCALE GENOMIC DNA]</scope>
    <source>
        <strain evidence="4 5">F</strain>
    </source>
</reference>
<dbReference type="InterPro" id="IPR013094">
    <property type="entry name" value="AB_hydrolase_3"/>
</dbReference>
<dbReference type="STRING" id="1149755.A0A2J6R3H9"/>
<dbReference type="PANTHER" id="PTHR48081">
    <property type="entry name" value="AB HYDROLASE SUPERFAMILY PROTEIN C4A8.06C"/>
    <property type="match status" value="1"/>
</dbReference>
<dbReference type="AlphaFoldDB" id="A0A2J6R3H9"/>
<keyword evidence="5" id="KW-1185">Reference proteome</keyword>
<protein>
    <submittedName>
        <fullName evidence="4">Lipase esterase family protein</fullName>
    </submittedName>
</protein>
<dbReference type="InterPro" id="IPR050300">
    <property type="entry name" value="GDXG_lipolytic_enzyme"/>
</dbReference>
<dbReference type="InterPro" id="IPR029058">
    <property type="entry name" value="AB_hydrolase_fold"/>
</dbReference>
<gene>
    <name evidence="4" type="ORF">L207DRAFT_558060</name>
</gene>
<dbReference type="EMBL" id="KZ613957">
    <property type="protein sequence ID" value="PMD33045.1"/>
    <property type="molecule type" value="Genomic_DNA"/>
</dbReference>
<dbReference type="PANTHER" id="PTHR48081:SF8">
    <property type="entry name" value="ALPHA_BETA HYDROLASE FOLD-3 DOMAIN-CONTAINING PROTEIN-RELATED"/>
    <property type="match status" value="1"/>
</dbReference>
<name>A0A2J6R3H9_HYAVF</name>
<feature type="domain" description="Alpha/beta hydrolase fold-3" evidence="3">
    <location>
        <begin position="96"/>
        <end position="306"/>
    </location>
</feature>
<proteinExistence type="predicted"/>
<accession>A0A2J6R3H9</accession>
<organism evidence="4 5">
    <name type="scientific">Hyaloscypha variabilis (strain UAMH 11265 / GT02V1 / F)</name>
    <name type="common">Meliniomyces variabilis</name>
    <dbReference type="NCBI Taxonomy" id="1149755"/>
    <lineage>
        <taxon>Eukaryota</taxon>
        <taxon>Fungi</taxon>
        <taxon>Dikarya</taxon>
        <taxon>Ascomycota</taxon>
        <taxon>Pezizomycotina</taxon>
        <taxon>Leotiomycetes</taxon>
        <taxon>Helotiales</taxon>
        <taxon>Hyaloscyphaceae</taxon>
        <taxon>Hyaloscypha</taxon>
        <taxon>Hyaloscypha variabilis</taxon>
    </lineage>
</organism>
<dbReference type="SUPFAM" id="SSF53474">
    <property type="entry name" value="alpha/beta-Hydrolases"/>
    <property type="match status" value="1"/>
</dbReference>